<comment type="caution">
    <text evidence="3">The sequence shown here is derived from an EMBL/GenBank/DDBJ whole genome shotgun (WGS) entry which is preliminary data.</text>
</comment>
<accession>A0ABD5YVJ6</accession>
<dbReference type="Proteomes" id="UP001596417">
    <property type="component" value="Unassembled WGS sequence"/>
</dbReference>
<organism evidence="3 4">
    <name type="scientific">Halocatena marina</name>
    <dbReference type="NCBI Taxonomy" id="2934937"/>
    <lineage>
        <taxon>Archaea</taxon>
        <taxon>Methanobacteriati</taxon>
        <taxon>Methanobacteriota</taxon>
        <taxon>Stenosarchaea group</taxon>
        <taxon>Halobacteria</taxon>
        <taxon>Halobacteriales</taxon>
        <taxon>Natronomonadaceae</taxon>
        <taxon>Halocatena</taxon>
    </lineage>
</organism>
<dbReference type="PANTHER" id="PTHR43000">
    <property type="entry name" value="DTDP-D-GLUCOSE 4,6-DEHYDRATASE-RELATED"/>
    <property type="match status" value="1"/>
</dbReference>
<reference evidence="3 4" key="1">
    <citation type="journal article" date="2019" name="Int. J. Syst. Evol. Microbiol.">
        <title>The Global Catalogue of Microorganisms (GCM) 10K type strain sequencing project: providing services to taxonomists for standard genome sequencing and annotation.</title>
        <authorList>
            <consortium name="The Broad Institute Genomics Platform"/>
            <consortium name="The Broad Institute Genome Sequencing Center for Infectious Disease"/>
            <person name="Wu L."/>
            <person name="Ma J."/>
        </authorList>
    </citation>
    <scope>NUCLEOTIDE SEQUENCE [LARGE SCALE GENOMIC DNA]</scope>
    <source>
        <strain evidence="3 4">RDMS1</strain>
    </source>
</reference>
<keyword evidence="4" id="KW-1185">Reference proteome</keyword>
<dbReference type="GeneID" id="76201918"/>
<feature type="domain" description="NAD-dependent epimerase/dehydratase" evidence="2">
    <location>
        <begin position="5"/>
        <end position="185"/>
    </location>
</feature>
<dbReference type="InterPro" id="IPR001509">
    <property type="entry name" value="Epimerase_deHydtase"/>
</dbReference>
<evidence type="ECO:0000313" key="4">
    <source>
        <dbReference type="Proteomes" id="UP001596417"/>
    </source>
</evidence>
<evidence type="ECO:0000259" key="2">
    <source>
        <dbReference type="Pfam" id="PF01370"/>
    </source>
</evidence>
<dbReference type="Gene3D" id="3.40.50.720">
    <property type="entry name" value="NAD(P)-binding Rossmann-like Domain"/>
    <property type="match status" value="1"/>
</dbReference>
<dbReference type="CDD" id="cd08946">
    <property type="entry name" value="SDR_e"/>
    <property type="match status" value="1"/>
</dbReference>
<evidence type="ECO:0000256" key="1">
    <source>
        <dbReference type="ARBA" id="ARBA00007637"/>
    </source>
</evidence>
<dbReference type="InterPro" id="IPR036291">
    <property type="entry name" value="NAD(P)-bd_dom_sf"/>
</dbReference>
<gene>
    <name evidence="3" type="ORF">ACFQL7_22150</name>
</gene>
<evidence type="ECO:0000313" key="3">
    <source>
        <dbReference type="EMBL" id="MFC7192251.1"/>
    </source>
</evidence>
<comment type="similarity">
    <text evidence="1">Belongs to the NAD(P)-dependent epimerase/dehydratase family.</text>
</comment>
<dbReference type="AlphaFoldDB" id="A0ABD5YVJ6"/>
<dbReference type="SUPFAM" id="SSF51735">
    <property type="entry name" value="NAD(P)-binding Rossmann-fold domains"/>
    <property type="match status" value="1"/>
</dbReference>
<name>A0ABD5YVJ6_9EURY</name>
<proteinExistence type="inferred from homology"/>
<dbReference type="RefSeq" id="WP_264822454.1">
    <property type="nucleotide sequence ID" value="NZ_CP110250.1"/>
</dbReference>
<sequence>MMKSILITGVYGRCGTALIDHLHDRDEYSFTYFNRSDRDEDHDYGGYDTIVADINDYDATRSAFEDKDAVIHLAAYPYDFGDWDDVREPNITGMYNALEAAKEAGVEDFIFGSTNHVMGMYEVANAPDIYYPESDILIDHTDPKRPDSFYGATKSFGEDLGRYYVENYEYPKRFYAIRICSVRMPKYDHPFGDAEKGADDGEWERGSIEYETQVARMKAMWQSRRDFAHQVDCCLQDDTVEFDIFSGVSDNDRRWYDISHARDVIGYEPKDNGETWDSPPE</sequence>
<dbReference type="EMBL" id="JBHTAX010000004">
    <property type="protein sequence ID" value="MFC7192251.1"/>
    <property type="molecule type" value="Genomic_DNA"/>
</dbReference>
<dbReference type="Pfam" id="PF01370">
    <property type="entry name" value="Epimerase"/>
    <property type="match status" value="1"/>
</dbReference>
<protein>
    <submittedName>
        <fullName evidence="3">NAD-dependent epimerase/dehydratase family protein</fullName>
    </submittedName>
</protein>